<keyword evidence="4 5" id="KW-0472">Membrane</keyword>
<feature type="transmembrane region" description="Helical" evidence="5">
    <location>
        <begin position="182"/>
        <end position="202"/>
    </location>
</feature>
<feature type="transmembrane region" description="Helical" evidence="5">
    <location>
        <begin position="127"/>
        <end position="145"/>
    </location>
</feature>
<dbReference type="Pfam" id="PF07690">
    <property type="entry name" value="MFS_1"/>
    <property type="match status" value="1"/>
</dbReference>
<dbReference type="SUPFAM" id="SSF103473">
    <property type="entry name" value="MFS general substrate transporter"/>
    <property type="match status" value="1"/>
</dbReference>
<dbReference type="Gene3D" id="1.20.1250.20">
    <property type="entry name" value="MFS general substrate transporter like domains"/>
    <property type="match status" value="1"/>
</dbReference>
<feature type="transmembrane region" description="Helical" evidence="5">
    <location>
        <begin position="380"/>
        <end position="405"/>
    </location>
</feature>
<comment type="caution">
    <text evidence="7">The sequence shown here is derived from an EMBL/GenBank/DDBJ whole genome shotgun (WGS) entry which is preliminary data.</text>
</comment>
<dbReference type="PROSITE" id="PS50850">
    <property type="entry name" value="MFS"/>
    <property type="match status" value="1"/>
</dbReference>
<feature type="transmembrane region" description="Helical" evidence="5">
    <location>
        <begin position="222"/>
        <end position="241"/>
    </location>
</feature>
<feature type="transmembrane region" description="Helical" evidence="5">
    <location>
        <begin position="27"/>
        <end position="49"/>
    </location>
</feature>
<dbReference type="FunFam" id="1.20.1720.10:FF:000018">
    <property type="entry name" value="Putative MFS multidrug transporter"/>
    <property type="match status" value="1"/>
</dbReference>
<feature type="transmembrane region" description="Helical" evidence="5">
    <location>
        <begin position="94"/>
        <end position="115"/>
    </location>
</feature>
<keyword evidence="3 5" id="KW-1133">Transmembrane helix</keyword>
<keyword evidence="8" id="KW-1185">Reference proteome</keyword>
<feature type="transmembrane region" description="Helical" evidence="5">
    <location>
        <begin position="355"/>
        <end position="374"/>
    </location>
</feature>
<gene>
    <name evidence="7" type="ORF">EJ04DRAFT_475378</name>
</gene>
<feature type="transmembrane region" description="Helical" evidence="5">
    <location>
        <begin position="426"/>
        <end position="444"/>
    </location>
</feature>
<protein>
    <submittedName>
        <fullName evidence="7">MFS general substrate transporter</fullName>
    </submittedName>
</protein>
<feature type="transmembrane region" description="Helical" evidence="5">
    <location>
        <begin position="329"/>
        <end position="348"/>
    </location>
</feature>
<dbReference type="PRINTS" id="PR01036">
    <property type="entry name" value="TCRTETB"/>
</dbReference>
<feature type="transmembrane region" description="Helical" evidence="5">
    <location>
        <begin position="492"/>
        <end position="510"/>
    </location>
</feature>
<dbReference type="PANTHER" id="PTHR23501">
    <property type="entry name" value="MAJOR FACILITATOR SUPERFAMILY"/>
    <property type="match status" value="1"/>
</dbReference>
<evidence type="ECO:0000313" key="7">
    <source>
        <dbReference type="EMBL" id="KAF2729587.1"/>
    </source>
</evidence>
<evidence type="ECO:0000256" key="5">
    <source>
        <dbReference type="SAM" id="Phobius"/>
    </source>
</evidence>
<keyword evidence="2 5" id="KW-0812">Transmembrane</keyword>
<evidence type="ECO:0000313" key="8">
    <source>
        <dbReference type="Proteomes" id="UP000799444"/>
    </source>
</evidence>
<feature type="domain" description="Major facilitator superfamily (MFS) profile" evidence="6">
    <location>
        <begin position="28"/>
        <end position="514"/>
    </location>
</feature>
<evidence type="ECO:0000256" key="1">
    <source>
        <dbReference type="ARBA" id="ARBA00004141"/>
    </source>
</evidence>
<dbReference type="Gene3D" id="1.20.1720.10">
    <property type="entry name" value="Multidrug resistance protein D"/>
    <property type="match status" value="1"/>
</dbReference>
<name>A0A9P4QLK5_9PLEO</name>
<dbReference type="EMBL" id="ML996241">
    <property type="protein sequence ID" value="KAF2729587.1"/>
    <property type="molecule type" value="Genomic_DNA"/>
</dbReference>
<accession>A0A9P4QLK5</accession>
<reference evidence="7" key="1">
    <citation type="journal article" date="2020" name="Stud. Mycol.">
        <title>101 Dothideomycetes genomes: a test case for predicting lifestyles and emergence of pathogens.</title>
        <authorList>
            <person name="Haridas S."/>
            <person name="Albert R."/>
            <person name="Binder M."/>
            <person name="Bloem J."/>
            <person name="Labutti K."/>
            <person name="Salamov A."/>
            <person name="Andreopoulos B."/>
            <person name="Baker S."/>
            <person name="Barry K."/>
            <person name="Bills G."/>
            <person name="Bluhm B."/>
            <person name="Cannon C."/>
            <person name="Castanera R."/>
            <person name="Culley D."/>
            <person name="Daum C."/>
            <person name="Ezra D."/>
            <person name="Gonzalez J."/>
            <person name="Henrissat B."/>
            <person name="Kuo A."/>
            <person name="Liang C."/>
            <person name="Lipzen A."/>
            <person name="Lutzoni F."/>
            <person name="Magnuson J."/>
            <person name="Mondo S."/>
            <person name="Nolan M."/>
            <person name="Ohm R."/>
            <person name="Pangilinan J."/>
            <person name="Park H.-J."/>
            <person name="Ramirez L."/>
            <person name="Alfaro M."/>
            <person name="Sun H."/>
            <person name="Tritt A."/>
            <person name="Yoshinaga Y."/>
            <person name="Zwiers L.-H."/>
            <person name="Turgeon B."/>
            <person name="Goodwin S."/>
            <person name="Spatafora J."/>
            <person name="Crous P."/>
            <person name="Grigoriev I."/>
        </authorList>
    </citation>
    <scope>NUCLEOTIDE SEQUENCE</scope>
    <source>
        <strain evidence="7">CBS 125425</strain>
    </source>
</reference>
<dbReference type="GO" id="GO:0005886">
    <property type="term" value="C:plasma membrane"/>
    <property type="evidence" value="ECO:0007669"/>
    <property type="project" value="TreeGrafter"/>
</dbReference>
<organism evidence="7 8">
    <name type="scientific">Polyplosphaeria fusca</name>
    <dbReference type="NCBI Taxonomy" id="682080"/>
    <lineage>
        <taxon>Eukaryota</taxon>
        <taxon>Fungi</taxon>
        <taxon>Dikarya</taxon>
        <taxon>Ascomycota</taxon>
        <taxon>Pezizomycotina</taxon>
        <taxon>Dothideomycetes</taxon>
        <taxon>Pleosporomycetidae</taxon>
        <taxon>Pleosporales</taxon>
        <taxon>Tetraplosphaeriaceae</taxon>
        <taxon>Polyplosphaeria</taxon>
    </lineage>
</organism>
<dbReference type="GO" id="GO:0022857">
    <property type="term" value="F:transmembrane transporter activity"/>
    <property type="evidence" value="ECO:0007669"/>
    <property type="project" value="InterPro"/>
</dbReference>
<sequence>MPSSFDEEALSKKSAEELWKPQKKEMLIMVSLSLIALMVALDATILVTVLPDIAKALNGSSVEAFWAGTSYLLTSAIFQPVIASISQVFGRQQLLLVSLFFFTLGTILCAVAQNFPVLLGGRSIQGIGGGGIITLSQVIFCDIVPLRQRPKYFSMVLGAWSIGSIIGPVIGGVLTEHTTWRWVFYINFPFCFLGFILAIFFVRLNAVSKLTLKEKLGKTDWIGALLFIGGATSFLVGLSWGGVQYPWDSAQTLAPILVGAFGIVSFVIWLNYKRTDTLLPLSIFYCTSALAAFYCALINGLLLFTGLYYVPFYFLSVRGESSTQAGINLFPAMVFLIPGSIVVAVLTARLGRFRWAIWIGWVITTFGAGFFMLFDLQTATAVWAVALAVFGIGSGMVLTSVNVGIQAISKVEDCAMAASMYGFMRSLGMPIGVALSGTIFQNAMSSKLTSLGLPSEIAHDSEQYIFVLRTMSPTDPTRIAALQAYLHGFDTVWIFMTAVAGSALLVGLLIKKFDMEKPLVSQFTAR</sequence>
<feature type="transmembrane region" description="Helical" evidence="5">
    <location>
        <begin position="253"/>
        <end position="272"/>
    </location>
</feature>
<proteinExistence type="predicted"/>
<dbReference type="InterPro" id="IPR020846">
    <property type="entry name" value="MFS_dom"/>
</dbReference>
<dbReference type="InterPro" id="IPR011701">
    <property type="entry name" value="MFS"/>
</dbReference>
<evidence type="ECO:0000256" key="2">
    <source>
        <dbReference type="ARBA" id="ARBA00022692"/>
    </source>
</evidence>
<feature type="transmembrane region" description="Helical" evidence="5">
    <location>
        <begin position="152"/>
        <end position="170"/>
    </location>
</feature>
<evidence type="ECO:0000256" key="3">
    <source>
        <dbReference type="ARBA" id="ARBA00022989"/>
    </source>
</evidence>
<dbReference type="PANTHER" id="PTHR23501:SF94">
    <property type="entry name" value="MAJOR FACILITATOR SUPERFAMILY (MFS) PROFILE DOMAIN-CONTAINING PROTEIN"/>
    <property type="match status" value="1"/>
</dbReference>
<feature type="transmembrane region" description="Helical" evidence="5">
    <location>
        <begin position="64"/>
        <end position="82"/>
    </location>
</feature>
<comment type="subcellular location">
    <subcellularLocation>
        <location evidence="1">Membrane</location>
        <topology evidence="1">Multi-pass membrane protein</topology>
    </subcellularLocation>
</comment>
<dbReference type="InterPro" id="IPR036259">
    <property type="entry name" value="MFS_trans_sf"/>
</dbReference>
<evidence type="ECO:0000259" key="6">
    <source>
        <dbReference type="PROSITE" id="PS50850"/>
    </source>
</evidence>
<dbReference type="Proteomes" id="UP000799444">
    <property type="component" value="Unassembled WGS sequence"/>
</dbReference>
<dbReference type="AlphaFoldDB" id="A0A9P4QLK5"/>
<feature type="transmembrane region" description="Helical" evidence="5">
    <location>
        <begin position="284"/>
        <end position="309"/>
    </location>
</feature>
<dbReference type="OrthoDB" id="2351791at2759"/>
<evidence type="ECO:0000256" key="4">
    <source>
        <dbReference type="ARBA" id="ARBA00023136"/>
    </source>
</evidence>